<protein>
    <submittedName>
        <fullName evidence="1">ScpA/B protein</fullName>
    </submittedName>
</protein>
<keyword evidence="2" id="KW-1185">Reference proteome</keyword>
<accession>A0A0A7LDI6</accession>
<dbReference type="OrthoDB" id="53244at2157"/>
<dbReference type="PANTHER" id="PTHR33969:SF2">
    <property type="entry name" value="SEGREGATION AND CONDENSATION PROTEIN A"/>
    <property type="match status" value="1"/>
</dbReference>
<dbReference type="Proteomes" id="UP000030787">
    <property type="component" value="Chromosome"/>
</dbReference>
<gene>
    <name evidence="1" type="ORF">Mpt1_c12420</name>
</gene>
<dbReference type="PANTHER" id="PTHR33969">
    <property type="entry name" value="SEGREGATION AND CONDENSATION PROTEIN A"/>
    <property type="match status" value="1"/>
</dbReference>
<reference evidence="1 2" key="1">
    <citation type="journal article" date="2014" name="Appl. Environ. Microbiol.">
        <title>Comparative Genome Analysis of 'Candidatus Methanoplasma termitum' Indicates a New Mode of Energy Metabolism in the Seventh Order of Methanogens.</title>
        <authorList>
            <person name="Lang K."/>
            <person name="Schuldes J."/>
            <person name="Klingl A."/>
            <person name="Poehlein A."/>
            <person name="Daniel R."/>
            <person name="Brune A."/>
        </authorList>
    </citation>
    <scope>NUCLEOTIDE SEQUENCE [LARGE SCALE GENOMIC DNA]</scope>
    <source>
        <strain evidence="2">Mpt1</strain>
    </source>
</reference>
<dbReference type="STRING" id="1577791.Mpt1_c12420"/>
<sequence length="289" mass="33743">MGMEETMKKEDMEQHLLFHKALSDDEESFDRINGYMDILNKAGSGEKLNDPVDESIRSAFSLVIENGIDPWEIDLREFVKLYSRKVAENRFDMIVAGKLLLMAWKVLRMQSEVTCSRSDEPLEEEFFDFDLEDEDPAMVVPEVAFREAYTRDSIRPVTMYELLDAFEEARIEMEVQRERERVRVELEEKVPKKFDNKAHDEDDKHDVERIWERIVRLGSGPIPLDELYIGDIMETLRAFVAVLHLVRDGRLDIYQASLPRGEIIIEMKVPGIPTTIESREEQEQIEAVN</sequence>
<name>A0A0A7LDI6_9ARCH</name>
<dbReference type="AlphaFoldDB" id="A0A0A7LDI6"/>
<organism evidence="1 2">
    <name type="scientific">Candidatus Methanoplasma termitum</name>
    <dbReference type="NCBI Taxonomy" id="1577791"/>
    <lineage>
        <taxon>Archaea</taxon>
        <taxon>Methanobacteriati</taxon>
        <taxon>Thermoplasmatota</taxon>
        <taxon>Thermoplasmata</taxon>
        <taxon>Methanomassiliicoccales</taxon>
        <taxon>Methanomassiliicoccaceae</taxon>
        <taxon>Candidatus Methanoplasma</taxon>
    </lineage>
</organism>
<evidence type="ECO:0000313" key="1">
    <source>
        <dbReference type="EMBL" id="AIZ57104.1"/>
    </source>
</evidence>
<dbReference type="EMBL" id="CP010070">
    <property type="protein sequence ID" value="AIZ57104.1"/>
    <property type="molecule type" value="Genomic_DNA"/>
</dbReference>
<proteinExistence type="predicted"/>
<dbReference type="HOGENOM" id="CLU_961737_0_0_2"/>
<dbReference type="KEGG" id="mear:Mpt1_c12420"/>
<dbReference type="InterPro" id="IPR003768">
    <property type="entry name" value="ScpA"/>
</dbReference>
<evidence type="ECO:0000313" key="2">
    <source>
        <dbReference type="Proteomes" id="UP000030787"/>
    </source>
</evidence>